<dbReference type="EMBL" id="LAZR01061704">
    <property type="protein sequence ID" value="KKK63045.1"/>
    <property type="molecule type" value="Genomic_DNA"/>
</dbReference>
<gene>
    <name evidence="1" type="ORF">LCGC14_2998280</name>
</gene>
<dbReference type="AlphaFoldDB" id="A0A0F8XPD4"/>
<comment type="caution">
    <text evidence="1">The sequence shown here is derived from an EMBL/GenBank/DDBJ whole genome shotgun (WGS) entry which is preliminary data.</text>
</comment>
<proteinExistence type="predicted"/>
<sequence>MRISYEGSISIIIIEGLKRGGYYYWEPSYCTVNTEHTISSI</sequence>
<evidence type="ECO:0000313" key="1">
    <source>
        <dbReference type="EMBL" id="KKK63045.1"/>
    </source>
</evidence>
<organism evidence="1">
    <name type="scientific">marine sediment metagenome</name>
    <dbReference type="NCBI Taxonomy" id="412755"/>
    <lineage>
        <taxon>unclassified sequences</taxon>
        <taxon>metagenomes</taxon>
        <taxon>ecological metagenomes</taxon>
    </lineage>
</organism>
<protein>
    <submittedName>
        <fullName evidence="1">Uncharacterized protein</fullName>
    </submittedName>
</protein>
<reference evidence="1" key="1">
    <citation type="journal article" date="2015" name="Nature">
        <title>Complex archaea that bridge the gap between prokaryotes and eukaryotes.</title>
        <authorList>
            <person name="Spang A."/>
            <person name="Saw J.H."/>
            <person name="Jorgensen S.L."/>
            <person name="Zaremba-Niedzwiedzka K."/>
            <person name="Martijn J."/>
            <person name="Lind A.E."/>
            <person name="van Eijk R."/>
            <person name="Schleper C."/>
            <person name="Guy L."/>
            <person name="Ettema T.J."/>
        </authorList>
    </citation>
    <scope>NUCLEOTIDE SEQUENCE</scope>
</reference>
<feature type="non-terminal residue" evidence="1">
    <location>
        <position position="41"/>
    </location>
</feature>
<accession>A0A0F8XPD4</accession>
<name>A0A0F8XPD4_9ZZZZ</name>